<comment type="subcellular location">
    <subcellularLocation>
        <location evidence="1">Nucleus</location>
    </subcellularLocation>
</comment>
<dbReference type="Proteomes" id="UP001241169">
    <property type="component" value="Unassembled WGS sequence"/>
</dbReference>
<dbReference type="SMART" id="SM00066">
    <property type="entry name" value="GAL4"/>
    <property type="match status" value="1"/>
</dbReference>
<accession>A0ABQ9T339</accession>
<dbReference type="RefSeq" id="XP_060355251.1">
    <property type="nucleotide sequence ID" value="XM_060484394.1"/>
</dbReference>
<dbReference type="InterPro" id="IPR036396">
    <property type="entry name" value="Cyt_P450_sf"/>
</dbReference>
<dbReference type="Gene3D" id="1.10.630.10">
    <property type="entry name" value="Cytochrome P450"/>
    <property type="match status" value="1"/>
</dbReference>
<sequence length="374" mass="40780">MPAAKVPPNRRQRCIKACGNCKARKERCDDQQPCGRCVSRKLQAGCSYARVVAQRPASRRFEESSSHLSPLHSETPSATSTTLRTHYLNVGCGSCTLVDTPRQPPSEPGLSDSSAVISNELPAKPTVAEASDLIDGALTTKVIMQFAFGRSGGMIEENEHDFTSWFSDSLSVASHGFHTMLYYPLARHIGNCLPILLVNFMKPDVGKLLSLLKAEGSVLFDKLTGISRSDMATEAVDMIVAGADTTDYHVGIEAKLVQSLNASIPSRDALPPLLELEKIGYLMRGGPDARSFNPDRWLKPNAKSLEQYQVAFSKGARTSDTLSIAPAEITCVLTLLFRKYAVTLACDFRPPRKFNVLTLEFEAPGVPIYFTPGP</sequence>
<evidence type="ECO:0000256" key="2">
    <source>
        <dbReference type="ARBA" id="ARBA00023242"/>
    </source>
</evidence>
<organism evidence="5 6">
    <name type="scientific">Colletotrichum paranaense</name>
    <dbReference type="NCBI Taxonomy" id="1914294"/>
    <lineage>
        <taxon>Eukaryota</taxon>
        <taxon>Fungi</taxon>
        <taxon>Dikarya</taxon>
        <taxon>Ascomycota</taxon>
        <taxon>Pezizomycotina</taxon>
        <taxon>Sordariomycetes</taxon>
        <taxon>Hypocreomycetidae</taxon>
        <taxon>Glomerellales</taxon>
        <taxon>Glomerellaceae</taxon>
        <taxon>Colletotrichum</taxon>
        <taxon>Colletotrichum acutatum species complex</taxon>
    </lineage>
</organism>
<dbReference type="CDD" id="cd00067">
    <property type="entry name" value="GAL4"/>
    <property type="match status" value="1"/>
</dbReference>
<dbReference type="SUPFAM" id="SSF48264">
    <property type="entry name" value="Cytochrome P450"/>
    <property type="match status" value="1"/>
</dbReference>
<protein>
    <recommendedName>
        <fullName evidence="4">Zn(2)-C6 fungal-type domain-containing protein</fullName>
    </recommendedName>
</protein>
<reference evidence="5 6" key="1">
    <citation type="submission" date="2016-10" db="EMBL/GenBank/DDBJ databases">
        <title>The genome sequence of Colletotrichum fioriniae PJ7.</title>
        <authorList>
            <person name="Baroncelli R."/>
        </authorList>
    </citation>
    <scope>NUCLEOTIDE SEQUENCE [LARGE SCALE GENOMIC DNA]</scope>
    <source>
        <strain evidence="5 6">IMI 384185</strain>
    </source>
</reference>
<dbReference type="Pfam" id="PF00172">
    <property type="entry name" value="Zn_clus"/>
    <property type="match status" value="1"/>
</dbReference>
<feature type="region of interest" description="Disordered" evidence="3">
    <location>
        <begin position="61"/>
        <end position="80"/>
    </location>
</feature>
<evidence type="ECO:0000256" key="3">
    <source>
        <dbReference type="SAM" id="MobiDB-lite"/>
    </source>
</evidence>
<dbReference type="PROSITE" id="PS50048">
    <property type="entry name" value="ZN2_CY6_FUNGAL_2"/>
    <property type="match status" value="1"/>
</dbReference>
<proteinExistence type="predicted"/>
<dbReference type="InterPro" id="IPR050613">
    <property type="entry name" value="Sec_Metabolite_Reg"/>
</dbReference>
<gene>
    <name evidence="5" type="ORF">CPAR01_00101</name>
</gene>
<dbReference type="SUPFAM" id="SSF57701">
    <property type="entry name" value="Zn2/Cys6 DNA-binding domain"/>
    <property type="match status" value="1"/>
</dbReference>
<name>A0ABQ9T339_9PEZI</name>
<evidence type="ECO:0000256" key="1">
    <source>
        <dbReference type="ARBA" id="ARBA00004123"/>
    </source>
</evidence>
<evidence type="ECO:0000313" key="6">
    <source>
        <dbReference type="Proteomes" id="UP001241169"/>
    </source>
</evidence>
<keyword evidence="2" id="KW-0539">Nucleus</keyword>
<dbReference type="PANTHER" id="PTHR31001">
    <property type="entry name" value="UNCHARACTERIZED TRANSCRIPTIONAL REGULATORY PROTEIN"/>
    <property type="match status" value="1"/>
</dbReference>
<comment type="caution">
    <text evidence="5">The sequence shown here is derived from an EMBL/GenBank/DDBJ whole genome shotgun (WGS) entry which is preliminary data.</text>
</comment>
<dbReference type="GeneID" id="85368293"/>
<feature type="domain" description="Zn(2)-C6 fungal-type" evidence="4">
    <location>
        <begin position="17"/>
        <end position="48"/>
    </location>
</feature>
<dbReference type="Gene3D" id="4.10.240.10">
    <property type="entry name" value="Zn(2)-C6 fungal-type DNA-binding domain"/>
    <property type="match status" value="1"/>
</dbReference>
<dbReference type="EMBL" id="MOPA01000001">
    <property type="protein sequence ID" value="KAK1546134.1"/>
    <property type="molecule type" value="Genomic_DNA"/>
</dbReference>
<evidence type="ECO:0000259" key="4">
    <source>
        <dbReference type="PROSITE" id="PS50048"/>
    </source>
</evidence>
<dbReference type="InterPro" id="IPR036864">
    <property type="entry name" value="Zn2-C6_fun-type_DNA-bd_sf"/>
</dbReference>
<dbReference type="InterPro" id="IPR001138">
    <property type="entry name" value="Zn2Cys6_DnaBD"/>
</dbReference>
<dbReference type="PROSITE" id="PS00463">
    <property type="entry name" value="ZN2_CY6_FUNGAL_1"/>
    <property type="match status" value="1"/>
</dbReference>
<keyword evidence="6" id="KW-1185">Reference proteome</keyword>
<feature type="compositionally biased region" description="Low complexity" evidence="3">
    <location>
        <begin position="66"/>
        <end position="77"/>
    </location>
</feature>
<evidence type="ECO:0000313" key="5">
    <source>
        <dbReference type="EMBL" id="KAK1546134.1"/>
    </source>
</evidence>